<dbReference type="EC" id="2.5.1.129" evidence="7"/>
<evidence type="ECO:0000256" key="6">
    <source>
        <dbReference type="ARBA" id="ARBA00060793"/>
    </source>
</evidence>
<proteinExistence type="inferred from homology"/>
<accession>A0AAW7ZFS4</accession>
<dbReference type="SUPFAM" id="SSF52507">
    <property type="entry name" value="Homo-oligomeric flavin-containing Cys decarboxylases, HFCD"/>
    <property type="match status" value="1"/>
</dbReference>
<keyword evidence="2 7" id="KW-0285">Flavoprotein</keyword>
<dbReference type="Gene3D" id="3.40.50.1950">
    <property type="entry name" value="Flavin prenyltransferase-like"/>
    <property type="match status" value="1"/>
</dbReference>
<evidence type="ECO:0000313" key="10">
    <source>
        <dbReference type="Proteomes" id="UP001172911"/>
    </source>
</evidence>
<dbReference type="AlphaFoldDB" id="A0AAW7ZFS4"/>
<reference evidence="9" key="1">
    <citation type="journal article" date="2023" name="J. Hazard. Mater.">
        <title>Anaerobic biodegradation of pyrene and benzo[a]pyrene by a new sulfate-reducing Desulforamulus aquiferis strain DSA.</title>
        <authorList>
            <person name="Zhang Z."/>
            <person name="Sun J."/>
            <person name="Gong X."/>
            <person name="Wang C."/>
            <person name="Wang H."/>
        </authorList>
    </citation>
    <scope>NUCLEOTIDE SEQUENCE</scope>
    <source>
        <strain evidence="9">DSA</strain>
    </source>
</reference>
<dbReference type="FunFam" id="3.40.50.1950:FF:000001">
    <property type="entry name" value="Flavin prenyltransferase UbiX"/>
    <property type="match status" value="1"/>
</dbReference>
<evidence type="ECO:0000313" key="9">
    <source>
        <dbReference type="EMBL" id="MDO7788184.1"/>
    </source>
</evidence>
<evidence type="ECO:0000256" key="1">
    <source>
        <dbReference type="ARBA" id="ARBA00022602"/>
    </source>
</evidence>
<comment type="caution">
    <text evidence="9">The sequence shown here is derived from an EMBL/GenBank/DDBJ whole genome shotgun (WGS) entry which is preliminary data.</text>
</comment>
<feature type="binding site" evidence="7">
    <location>
        <begin position="9"/>
        <end position="11"/>
    </location>
    <ligand>
        <name>FMN</name>
        <dbReference type="ChEBI" id="CHEBI:58210"/>
    </ligand>
</feature>
<keyword evidence="1 7" id="KW-0637">Prenyltransferase</keyword>
<dbReference type="GO" id="GO:0016831">
    <property type="term" value="F:carboxy-lyase activity"/>
    <property type="evidence" value="ECO:0007669"/>
    <property type="project" value="TreeGrafter"/>
</dbReference>
<evidence type="ECO:0000259" key="8">
    <source>
        <dbReference type="Pfam" id="PF02441"/>
    </source>
</evidence>
<dbReference type="Proteomes" id="UP001172911">
    <property type="component" value="Unassembled WGS sequence"/>
</dbReference>
<name>A0AAW7ZFS4_9FIRM</name>
<dbReference type="InterPro" id="IPR003382">
    <property type="entry name" value="Flavoprotein"/>
</dbReference>
<sequence>MRIVVGITGASGSILAITLLKILRSLGLETHLIYSDWGKRTLELETNHTIDEVNTLASYTYREDDQAAPVSSGSFRHNGMVIVPCSMKTLSAVANGYADNLISRAADVTIKEGRKLILVTRESPLSAIHLENMLKLARLGVTIMPPVPGFYAKPQTIEDIVHHSAGRILDQLGIEHNLIHRWGE</sequence>
<dbReference type="InterPro" id="IPR004507">
    <property type="entry name" value="UbiX-like"/>
</dbReference>
<evidence type="ECO:0000256" key="2">
    <source>
        <dbReference type="ARBA" id="ARBA00022630"/>
    </source>
</evidence>
<protein>
    <recommendedName>
        <fullName evidence="7">Flavin prenyltransferase UbiX</fullName>
        <ecNumber evidence="7">2.5.1.129</ecNumber>
    </recommendedName>
</protein>
<dbReference type="NCBIfam" id="NF004685">
    <property type="entry name" value="PRK06029.1"/>
    <property type="match status" value="1"/>
</dbReference>
<feature type="domain" description="Flavoprotein" evidence="8">
    <location>
        <begin position="1"/>
        <end position="171"/>
    </location>
</feature>
<comment type="caution">
    <text evidence="7">Lacks conserved residue(s) required for the propagation of feature annotation.</text>
</comment>
<keyword evidence="3 7" id="KW-0288">FMN</keyword>
<comment type="catalytic activity">
    <reaction evidence="5 7">
        <text>dimethylallyl phosphate + FMNH2 = prenylated FMNH2 + phosphate</text>
        <dbReference type="Rhea" id="RHEA:37743"/>
        <dbReference type="ChEBI" id="CHEBI:43474"/>
        <dbReference type="ChEBI" id="CHEBI:57618"/>
        <dbReference type="ChEBI" id="CHEBI:87467"/>
        <dbReference type="ChEBI" id="CHEBI:88052"/>
        <dbReference type="EC" id="2.5.1.129"/>
    </reaction>
</comment>
<dbReference type="Pfam" id="PF02441">
    <property type="entry name" value="Flavoprotein"/>
    <property type="match status" value="1"/>
</dbReference>
<reference evidence="9" key="2">
    <citation type="submission" date="2023-03" db="EMBL/GenBank/DDBJ databases">
        <authorList>
            <person name="Zhang Z."/>
        </authorList>
    </citation>
    <scope>NUCLEOTIDE SEQUENCE</scope>
    <source>
        <strain evidence="9">DSA</strain>
    </source>
</reference>
<evidence type="ECO:0000256" key="4">
    <source>
        <dbReference type="ARBA" id="ARBA00022679"/>
    </source>
</evidence>
<comment type="function">
    <text evidence="7">Flavin prenyltransferase that catalyzes the synthesis of the prenylated FMN cofactor (prenyl-FMN) for 4-hydroxy-3-polyprenylbenzoic acid decarboxylase UbiD. The prenyltransferase is metal-independent and links a dimethylallyl moiety from dimethylallyl monophosphate (DMAP) to the flavin N5 and C6 atoms of FMN.</text>
</comment>
<dbReference type="EMBL" id="JARPTC010000019">
    <property type="protein sequence ID" value="MDO7788184.1"/>
    <property type="molecule type" value="Genomic_DNA"/>
</dbReference>
<comment type="similarity">
    <text evidence="6 7">Belongs to the UbiX/PAD1 family.</text>
</comment>
<feature type="binding site" evidence="7">
    <location>
        <position position="121"/>
    </location>
    <ligand>
        <name>FMN</name>
        <dbReference type="ChEBI" id="CHEBI:58210"/>
    </ligand>
</feature>
<feature type="binding site" evidence="7">
    <location>
        <position position="167"/>
    </location>
    <ligand>
        <name>dimethylallyl phosphate</name>
        <dbReference type="ChEBI" id="CHEBI:88052"/>
    </ligand>
</feature>
<keyword evidence="4 7" id="KW-0808">Transferase</keyword>
<dbReference type="GO" id="GO:0106141">
    <property type="term" value="F:flavin prenyltransferase activity"/>
    <property type="evidence" value="ECO:0007669"/>
    <property type="project" value="UniProtKB-EC"/>
</dbReference>
<dbReference type="PANTHER" id="PTHR43374:SF1">
    <property type="entry name" value="FLAVIN PRENYLTRANSFERASE PAD1, MITOCHONDRIAL"/>
    <property type="match status" value="1"/>
</dbReference>
<dbReference type="InterPro" id="IPR036551">
    <property type="entry name" value="Flavin_trans-like"/>
</dbReference>
<evidence type="ECO:0000256" key="5">
    <source>
        <dbReference type="ARBA" id="ARBA00050612"/>
    </source>
</evidence>
<dbReference type="PANTHER" id="PTHR43374">
    <property type="entry name" value="FLAVIN PRENYLTRANSFERASE"/>
    <property type="match status" value="1"/>
</dbReference>
<feature type="binding site" evidence="7">
    <location>
        <begin position="86"/>
        <end position="89"/>
    </location>
    <ligand>
        <name>FMN</name>
        <dbReference type="ChEBI" id="CHEBI:58210"/>
    </ligand>
</feature>
<feature type="binding site" evidence="7">
    <location>
        <position position="151"/>
    </location>
    <ligand>
        <name>dimethylallyl phosphate</name>
        <dbReference type="ChEBI" id="CHEBI:88052"/>
    </ligand>
</feature>
<keyword evidence="10" id="KW-1185">Reference proteome</keyword>
<dbReference type="NCBIfam" id="TIGR00421">
    <property type="entry name" value="ubiX_pad"/>
    <property type="match status" value="1"/>
</dbReference>
<feature type="binding site" evidence="7">
    <location>
        <position position="35"/>
    </location>
    <ligand>
        <name>FMN</name>
        <dbReference type="ChEBI" id="CHEBI:58210"/>
    </ligand>
</feature>
<evidence type="ECO:0000256" key="3">
    <source>
        <dbReference type="ARBA" id="ARBA00022643"/>
    </source>
</evidence>
<dbReference type="HAMAP" id="MF_01984">
    <property type="entry name" value="ubiX_pad"/>
    <property type="match status" value="1"/>
</dbReference>
<gene>
    <name evidence="7" type="primary">ubiX</name>
    <name evidence="9" type="ORF">P6N53_13215</name>
</gene>
<evidence type="ECO:0000256" key="7">
    <source>
        <dbReference type="HAMAP-Rule" id="MF_01984"/>
    </source>
</evidence>
<organism evidence="9 10">
    <name type="scientific">Desulforamulus aquiferis</name>
    <dbReference type="NCBI Taxonomy" id="1397668"/>
    <lineage>
        <taxon>Bacteria</taxon>
        <taxon>Bacillati</taxon>
        <taxon>Bacillota</taxon>
        <taxon>Clostridia</taxon>
        <taxon>Eubacteriales</taxon>
        <taxon>Peptococcaceae</taxon>
        <taxon>Desulforamulus</taxon>
    </lineage>
</organism>
<dbReference type="RefSeq" id="WP_304543878.1">
    <property type="nucleotide sequence ID" value="NZ_JARPTC010000019.1"/>
</dbReference>